<keyword evidence="10" id="KW-1185">Reference proteome</keyword>
<evidence type="ECO:0000256" key="5">
    <source>
        <dbReference type="ARBA" id="ARBA00038359"/>
    </source>
</evidence>
<organism evidence="9 10">
    <name type="scientific">Zasmidium cellare</name>
    <name type="common">Wine cellar mold</name>
    <name type="synonym">Racodium cellare</name>
    <dbReference type="NCBI Taxonomy" id="395010"/>
    <lineage>
        <taxon>Eukaryota</taxon>
        <taxon>Fungi</taxon>
        <taxon>Dikarya</taxon>
        <taxon>Ascomycota</taxon>
        <taxon>Pezizomycotina</taxon>
        <taxon>Dothideomycetes</taxon>
        <taxon>Dothideomycetidae</taxon>
        <taxon>Mycosphaerellales</taxon>
        <taxon>Mycosphaerellaceae</taxon>
        <taxon>Zasmidium</taxon>
    </lineage>
</organism>
<dbReference type="InterPro" id="IPR049326">
    <property type="entry name" value="Rhodopsin_dom_fungi"/>
</dbReference>
<feature type="compositionally biased region" description="Acidic residues" evidence="6">
    <location>
        <begin position="692"/>
        <end position="711"/>
    </location>
</feature>
<comment type="caution">
    <text evidence="9">The sequence shown here is derived from an EMBL/GenBank/DDBJ whole genome shotgun (WGS) entry which is preliminary data.</text>
</comment>
<comment type="subcellular location">
    <subcellularLocation>
        <location evidence="1">Membrane</location>
        <topology evidence="1">Multi-pass membrane protein</topology>
    </subcellularLocation>
</comment>
<evidence type="ECO:0000256" key="4">
    <source>
        <dbReference type="ARBA" id="ARBA00023136"/>
    </source>
</evidence>
<feature type="transmembrane region" description="Helical" evidence="7">
    <location>
        <begin position="127"/>
        <end position="150"/>
    </location>
</feature>
<dbReference type="Pfam" id="PF20684">
    <property type="entry name" value="Fung_rhodopsin"/>
    <property type="match status" value="1"/>
</dbReference>
<evidence type="ECO:0000259" key="8">
    <source>
        <dbReference type="Pfam" id="PF20684"/>
    </source>
</evidence>
<feature type="transmembrane region" description="Helical" evidence="7">
    <location>
        <begin position="171"/>
        <end position="193"/>
    </location>
</feature>
<proteinExistence type="inferred from homology"/>
<comment type="similarity">
    <text evidence="5">Belongs to the SAT4 family.</text>
</comment>
<name>A0ABR0EHM4_ZASCE</name>
<dbReference type="EMBL" id="JAXOVC010000005">
    <property type="protein sequence ID" value="KAK4500982.1"/>
    <property type="molecule type" value="Genomic_DNA"/>
</dbReference>
<evidence type="ECO:0000313" key="9">
    <source>
        <dbReference type="EMBL" id="KAK4500982.1"/>
    </source>
</evidence>
<feature type="transmembrane region" description="Helical" evidence="7">
    <location>
        <begin position="254"/>
        <end position="274"/>
    </location>
</feature>
<evidence type="ECO:0000256" key="3">
    <source>
        <dbReference type="ARBA" id="ARBA00022989"/>
    </source>
</evidence>
<evidence type="ECO:0000313" key="10">
    <source>
        <dbReference type="Proteomes" id="UP001305779"/>
    </source>
</evidence>
<feature type="region of interest" description="Disordered" evidence="6">
    <location>
        <begin position="597"/>
        <end position="725"/>
    </location>
</feature>
<evidence type="ECO:0000256" key="6">
    <source>
        <dbReference type="SAM" id="MobiDB-lite"/>
    </source>
</evidence>
<sequence length="725" mass="78900">MATSTISPQPSHPYLGDRQLDAIESWKTSVQAKQSCSMRGPGDDPVVEAYLRTKMALFQSLVSAKDPGGGEVGRMGSEPRGMGRLVRIIGLDDYIILLSLILAWVQCGLIAAAVYDGVGSYNSESAAVDTVMIAKLIVAMNSVWAVTVNITKASILVQYLRVFNGHKTRMCCWLLMAALLPAALWGVFGGIFLCNPTAKLFNPNIPGHCRSAQTYWVSVAAVNIGLDFLTLLLPIPSISGLHLPRKQKLLTMMVFLLGFLICLVSVTRLAIVLITSAQGDFIMSGIWAIIWSVVEANVGIICASLLALKCLVIKLFPSLTEEGGIPSQHIRIPEISTTGSETEWASGDSQVATLGERGHLEIRLHHHSSSQDVSAFLRFQPPRPGLTAYKSHLRTWFDSNFDTNNDSPSSHTSTQSVKVLTMAPQNPNPNAGDGFKPSKTCNLIPTLSWWDAQANPYTAEEMEAASKFAKEMIEYMRKKRAEKMAREIEAKGETGGGGGGEGQAEEGADGTADPPGDDVKKHPLFHTRPHLKVFSFSHSHLQQAEDNITSLLSLSQFVRSVTMDSNQDPKITQADLTNLKKRPIDANMVRDKITALKQAQKESYDKKVQESESKQRSQQGQLDDLKAKIKQMEDKRAEKKAQEGKSGGEKGEVKTNSESATTDAKKGNQAAVPAKAETGGSGGNGYYRDIEGDSDDEGSDDDYDDDSEGFDDEVRYGQATGQGWL</sequence>
<feature type="compositionally biased region" description="Basic and acidic residues" evidence="6">
    <location>
        <begin position="623"/>
        <end position="655"/>
    </location>
</feature>
<accession>A0ABR0EHM4</accession>
<feature type="compositionally biased region" description="Gly residues" evidence="6">
    <location>
        <begin position="493"/>
        <end position="502"/>
    </location>
</feature>
<dbReference type="PANTHER" id="PTHR33048:SF47">
    <property type="entry name" value="INTEGRAL MEMBRANE PROTEIN-RELATED"/>
    <property type="match status" value="1"/>
</dbReference>
<evidence type="ECO:0000256" key="1">
    <source>
        <dbReference type="ARBA" id="ARBA00004141"/>
    </source>
</evidence>
<keyword evidence="2 7" id="KW-0812">Transmembrane</keyword>
<evidence type="ECO:0000256" key="7">
    <source>
        <dbReference type="SAM" id="Phobius"/>
    </source>
</evidence>
<reference evidence="9 10" key="1">
    <citation type="journal article" date="2023" name="G3 (Bethesda)">
        <title>A chromosome-level genome assembly of Zasmidium syzygii isolated from banana leaves.</title>
        <authorList>
            <person name="van Westerhoven A.C."/>
            <person name="Mehrabi R."/>
            <person name="Talebi R."/>
            <person name="Steentjes M.B.F."/>
            <person name="Corcolon B."/>
            <person name="Chong P.A."/>
            <person name="Kema G.H.J."/>
            <person name="Seidl M.F."/>
        </authorList>
    </citation>
    <scope>NUCLEOTIDE SEQUENCE [LARGE SCALE GENOMIC DNA]</scope>
    <source>
        <strain evidence="9 10">P124</strain>
    </source>
</reference>
<feature type="transmembrane region" description="Helical" evidence="7">
    <location>
        <begin position="286"/>
        <end position="308"/>
    </location>
</feature>
<feature type="domain" description="Rhodopsin" evidence="8">
    <location>
        <begin position="88"/>
        <end position="312"/>
    </location>
</feature>
<feature type="compositionally biased region" description="Basic and acidic residues" evidence="6">
    <location>
        <begin position="597"/>
        <end position="615"/>
    </location>
</feature>
<keyword evidence="3 7" id="KW-1133">Transmembrane helix</keyword>
<feature type="transmembrane region" description="Helical" evidence="7">
    <location>
        <begin position="94"/>
        <end position="115"/>
    </location>
</feature>
<dbReference type="Proteomes" id="UP001305779">
    <property type="component" value="Unassembled WGS sequence"/>
</dbReference>
<protein>
    <recommendedName>
        <fullName evidence="8">Rhodopsin domain-containing protein</fullName>
    </recommendedName>
</protein>
<feature type="region of interest" description="Disordered" evidence="6">
    <location>
        <begin position="491"/>
        <end position="523"/>
    </location>
</feature>
<evidence type="ECO:0000256" key="2">
    <source>
        <dbReference type="ARBA" id="ARBA00022692"/>
    </source>
</evidence>
<gene>
    <name evidence="9" type="ORF">PRZ48_006788</name>
</gene>
<dbReference type="InterPro" id="IPR052337">
    <property type="entry name" value="SAT4-like"/>
</dbReference>
<dbReference type="PANTHER" id="PTHR33048">
    <property type="entry name" value="PTH11-LIKE INTEGRAL MEMBRANE PROTEIN (AFU_ORTHOLOGUE AFUA_5G11245)"/>
    <property type="match status" value="1"/>
</dbReference>
<keyword evidence="4 7" id="KW-0472">Membrane</keyword>